<dbReference type="PANTHER" id="PTHR48090:SF7">
    <property type="entry name" value="RFBJ PROTEIN"/>
    <property type="match status" value="1"/>
</dbReference>
<evidence type="ECO:0000259" key="1">
    <source>
        <dbReference type="Pfam" id="PF00535"/>
    </source>
</evidence>
<dbReference type="InterPro" id="IPR029044">
    <property type="entry name" value="Nucleotide-diphossugar_trans"/>
</dbReference>
<organism evidence="2 3">
    <name type="scientific">Anaeromonas frigoriresistens</name>
    <dbReference type="NCBI Taxonomy" id="2683708"/>
    <lineage>
        <taxon>Bacteria</taxon>
        <taxon>Bacillati</taxon>
        <taxon>Bacillota</taxon>
        <taxon>Tissierellia</taxon>
        <taxon>Tissierellales</taxon>
        <taxon>Thermohalobacteraceae</taxon>
        <taxon>Anaeromonas</taxon>
    </lineage>
</organism>
<gene>
    <name evidence="2" type="ORF">GOQ27_15965</name>
</gene>
<reference evidence="2" key="1">
    <citation type="submission" date="2019-12" db="EMBL/GenBank/DDBJ databases">
        <title>Clostridiaceae gen. nov. sp. nov., isolated from sediment in Xinjiang, China.</title>
        <authorList>
            <person name="Zhang R."/>
        </authorList>
    </citation>
    <scope>NUCLEOTIDE SEQUENCE</scope>
    <source>
        <strain evidence="2">D2Q-11</strain>
    </source>
</reference>
<dbReference type="EMBL" id="WSFT01000053">
    <property type="protein sequence ID" value="MBS4539973.1"/>
    <property type="molecule type" value="Genomic_DNA"/>
</dbReference>
<dbReference type="AlphaFoldDB" id="A0A942UVS7"/>
<dbReference type="InterPro" id="IPR050256">
    <property type="entry name" value="Glycosyltransferase_2"/>
</dbReference>
<protein>
    <submittedName>
        <fullName evidence="2">Glycosyltransferase family 2 protein</fullName>
    </submittedName>
</protein>
<evidence type="ECO:0000313" key="3">
    <source>
        <dbReference type="Proteomes" id="UP000724672"/>
    </source>
</evidence>
<dbReference type="Gene3D" id="3.90.550.10">
    <property type="entry name" value="Spore Coat Polysaccharide Biosynthesis Protein SpsA, Chain A"/>
    <property type="match status" value="1"/>
</dbReference>
<accession>A0A942UVS7</accession>
<dbReference type="CDD" id="cd04179">
    <property type="entry name" value="DPM_DPG-synthase_like"/>
    <property type="match status" value="1"/>
</dbReference>
<comment type="caution">
    <text evidence="2">The sequence shown here is derived from an EMBL/GenBank/DDBJ whole genome shotgun (WGS) entry which is preliminary data.</text>
</comment>
<proteinExistence type="predicted"/>
<dbReference type="Pfam" id="PF00535">
    <property type="entry name" value="Glycos_transf_2"/>
    <property type="match status" value="1"/>
</dbReference>
<dbReference type="InterPro" id="IPR001173">
    <property type="entry name" value="Glyco_trans_2-like"/>
</dbReference>
<evidence type="ECO:0000313" key="2">
    <source>
        <dbReference type="EMBL" id="MBS4539973.1"/>
    </source>
</evidence>
<dbReference type="PANTHER" id="PTHR48090">
    <property type="entry name" value="UNDECAPRENYL-PHOSPHATE 4-DEOXY-4-FORMAMIDO-L-ARABINOSE TRANSFERASE-RELATED"/>
    <property type="match status" value="1"/>
</dbReference>
<keyword evidence="3" id="KW-1185">Reference proteome</keyword>
<dbReference type="SUPFAM" id="SSF53448">
    <property type="entry name" value="Nucleotide-diphospho-sugar transferases"/>
    <property type="match status" value="1"/>
</dbReference>
<sequence>MDTQEYHRLSVIIPVYNEGDKISSTINGLKQIDDIEKIIVIDDGSSDNTFEEVKKNNVDCIKIDKNRGKGYAIKEGLNKIKSEYYIFIDGDLGHTSQEIESLINPVLRDGYDIAISRFKELDKKTGIGLVKKLAKFGVEFYTGNSLDSVLSGQRIYSKKALESIEYIPDRYGIEVAMTIQAIENGLSIKEVNVDMSHRVTGRDIKGFFHRGKQFKDIFFTLFFMYKRR</sequence>
<dbReference type="RefSeq" id="WP_203367874.1">
    <property type="nucleotide sequence ID" value="NZ_WSFT01000053.1"/>
</dbReference>
<dbReference type="Proteomes" id="UP000724672">
    <property type="component" value="Unassembled WGS sequence"/>
</dbReference>
<feature type="domain" description="Glycosyltransferase 2-like" evidence="1">
    <location>
        <begin position="10"/>
        <end position="160"/>
    </location>
</feature>
<name>A0A942UVS7_9FIRM</name>